<dbReference type="GO" id="GO:0046872">
    <property type="term" value="F:metal ion binding"/>
    <property type="evidence" value="ECO:0007669"/>
    <property type="project" value="InterPro"/>
</dbReference>
<accession>A0A0R3XBX0</accession>
<evidence type="ECO:0000313" key="5">
    <source>
        <dbReference type="WBParaSite" id="TTAC_0001104701-mRNA-1"/>
    </source>
</evidence>
<dbReference type="InterPro" id="IPR008963">
    <property type="entry name" value="Purple_acid_Pase-like_N"/>
</dbReference>
<proteinExistence type="predicted"/>
<gene>
    <name evidence="3" type="ORF">TTAC_LOCUS11030</name>
</gene>
<feature type="domain" description="Purple acid phosphatase N-terminal" evidence="2">
    <location>
        <begin position="20"/>
        <end position="93"/>
    </location>
</feature>
<name>A0A0R3XBX0_HYDTA</name>
<dbReference type="Pfam" id="PF16656">
    <property type="entry name" value="Pur_ac_phosph_N"/>
    <property type="match status" value="1"/>
</dbReference>
<dbReference type="SUPFAM" id="SSF49363">
    <property type="entry name" value="Purple acid phosphatase, N-terminal domain"/>
    <property type="match status" value="1"/>
</dbReference>
<dbReference type="Proteomes" id="UP000274429">
    <property type="component" value="Unassembled WGS sequence"/>
</dbReference>
<dbReference type="STRING" id="6205.A0A0R3XBX0"/>
<dbReference type="AlphaFoldDB" id="A0A0R3XBX0"/>
<evidence type="ECO:0000313" key="3">
    <source>
        <dbReference type="EMBL" id="VDM36010.1"/>
    </source>
</evidence>
<reference evidence="5" key="1">
    <citation type="submission" date="2017-02" db="UniProtKB">
        <authorList>
            <consortium name="WormBaseParasite"/>
        </authorList>
    </citation>
    <scope>IDENTIFICATION</scope>
</reference>
<evidence type="ECO:0000259" key="2">
    <source>
        <dbReference type="Pfam" id="PF16656"/>
    </source>
</evidence>
<evidence type="ECO:0000256" key="1">
    <source>
        <dbReference type="SAM" id="SignalP"/>
    </source>
</evidence>
<dbReference type="WBParaSite" id="TTAC_0001104701-mRNA-1">
    <property type="protein sequence ID" value="TTAC_0001104701-mRNA-1"/>
    <property type="gene ID" value="TTAC_0001104701"/>
</dbReference>
<reference evidence="3 4" key="2">
    <citation type="submission" date="2018-11" db="EMBL/GenBank/DDBJ databases">
        <authorList>
            <consortium name="Pathogen Informatics"/>
        </authorList>
    </citation>
    <scope>NUCLEOTIDE SEQUENCE [LARGE SCALE GENOMIC DNA]</scope>
</reference>
<feature type="chain" id="PRO_5043133324" evidence="1">
    <location>
        <begin position="17"/>
        <end position="113"/>
    </location>
</feature>
<dbReference type="OrthoDB" id="45007at2759"/>
<keyword evidence="1" id="KW-0732">Signal</keyword>
<dbReference type="PANTHER" id="PTHR45867">
    <property type="entry name" value="PURPLE ACID PHOSPHATASE"/>
    <property type="match status" value="1"/>
</dbReference>
<dbReference type="GO" id="GO:0003993">
    <property type="term" value="F:acid phosphatase activity"/>
    <property type="evidence" value="ECO:0007669"/>
    <property type="project" value="InterPro"/>
</dbReference>
<evidence type="ECO:0000313" key="4">
    <source>
        <dbReference type="Proteomes" id="UP000274429"/>
    </source>
</evidence>
<dbReference type="PANTHER" id="PTHR45867:SF3">
    <property type="entry name" value="ACID PHOSPHATASE TYPE 7"/>
    <property type="match status" value="1"/>
</dbReference>
<dbReference type="EMBL" id="UYWX01022767">
    <property type="protein sequence ID" value="VDM36010.1"/>
    <property type="molecule type" value="Genomic_DNA"/>
</dbReference>
<keyword evidence="4" id="KW-1185">Reference proteome</keyword>
<protein>
    <submittedName>
        <fullName evidence="5">Pur_ac_phosph_N domain-containing protein</fullName>
    </submittedName>
</protein>
<sequence>MAMPVILLSILASVIGDNSPEQIHLSLSRDPNAMTVMWTTQQKSSESIVLYGEHEMSMRVFAVQTPFVDGGEEQRVIYMHEATLRDLQPNSTYGNLWRRRHENQICRQIGQLA</sequence>
<feature type="signal peptide" evidence="1">
    <location>
        <begin position="1"/>
        <end position="16"/>
    </location>
</feature>
<dbReference type="InterPro" id="IPR015914">
    <property type="entry name" value="PAPs_N"/>
</dbReference>
<organism evidence="5">
    <name type="scientific">Hydatigena taeniaeformis</name>
    <name type="common">Feline tapeworm</name>
    <name type="synonym">Taenia taeniaeformis</name>
    <dbReference type="NCBI Taxonomy" id="6205"/>
    <lineage>
        <taxon>Eukaryota</taxon>
        <taxon>Metazoa</taxon>
        <taxon>Spiralia</taxon>
        <taxon>Lophotrochozoa</taxon>
        <taxon>Platyhelminthes</taxon>
        <taxon>Cestoda</taxon>
        <taxon>Eucestoda</taxon>
        <taxon>Cyclophyllidea</taxon>
        <taxon>Taeniidae</taxon>
        <taxon>Hydatigera</taxon>
    </lineage>
</organism>
<dbReference type="Gene3D" id="2.60.40.380">
    <property type="entry name" value="Purple acid phosphatase-like, N-terminal"/>
    <property type="match status" value="1"/>
</dbReference>